<keyword evidence="2" id="KW-0732">Signal</keyword>
<dbReference type="AlphaFoldDB" id="A0A5B0DQ62"/>
<feature type="region of interest" description="Disordered" evidence="1">
    <location>
        <begin position="49"/>
        <end position="69"/>
    </location>
</feature>
<protein>
    <submittedName>
        <fullName evidence="3">Uncharacterized protein</fullName>
    </submittedName>
</protein>
<accession>A0A5B0DQ62</accession>
<name>A0A5B0DQ62_9HYPH</name>
<evidence type="ECO:0000256" key="1">
    <source>
        <dbReference type="SAM" id="MobiDB-lite"/>
    </source>
</evidence>
<evidence type="ECO:0000313" key="3">
    <source>
        <dbReference type="EMBL" id="KAA0968626.1"/>
    </source>
</evidence>
<feature type="chain" id="PRO_5023108854" evidence="2">
    <location>
        <begin position="24"/>
        <end position="142"/>
    </location>
</feature>
<evidence type="ECO:0000313" key="4">
    <source>
        <dbReference type="Proteomes" id="UP000324738"/>
    </source>
</evidence>
<dbReference type="EMBL" id="VTWH01000005">
    <property type="protein sequence ID" value="KAA0968626.1"/>
    <property type="molecule type" value="Genomic_DNA"/>
</dbReference>
<reference evidence="3 4" key="1">
    <citation type="submission" date="2019-08" db="EMBL/GenBank/DDBJ databases">
        <title>Aureimonas fodiniaquatilis sp. nov., isolated from a coal mine wastewater.</title>
        <authorList>
            <person name="Kim W."/>
        </authorList>
    </citation>
    <scope>NUCLEOTIDE SEQUENCE [LARGE SCALE GENOMIC DNA]</scope>
    <source>
        <strain evidence="3 4">CAU 1482</strain>
    </source>
</reference>
<feature type="signal peptide" evidence="2">
    <location>
        <begin position="1"/>
        <end position="23"/>
    </location>
</feature>
<evidence type="ECO:0000256" key="2">
    <source>
        <dbReference type="SAM" id="SignalP"/>
    </source>
</evidence>
<gene>
    <name evidence="3" type="ORF">FPY71_17265</name>
</gene>
<dbReference type="Proteomes" id="UP000324738">
    <property type="component" value="Unassembled WGS sequence"/>
</dbReference>
<dbReference type="OrthoDB" id="7906717at2"/>
<keyword evidence="4" id="KW-1185">Reference proteome</keyword>
<organism evidence="3 4">
    <name type="scientific">Aureimonas fodinaquatilis</name>
    <dbReference type="NCBI Taxonomy" id="2565783"/>
    <lineage>
        <taxon>Bacteria</taxon>
        <taxon>Pseudomonadati</taxon>
        <taxon>Pseudomonadota</taxon>
        <taxon>Alphaproteobacteria</taxon>
        <taxon>Hyphomicrobiales</taxon>
        <taxon>Aurantimonadaceae</taxon>
        <taxon>Aureimonas</taxon>
    </lineage>
</organism>
<dbReference type="RefSeq" id="WP_149301574.1">
    <property type="nucleotide sequence ID" value="NZ_VTWH01000005.1"/>
</dbReference>
<sequence length="142" mass="14846">MSNRVFAILALVAPLAMSGPAIAQIYAPGPIAPPAQSAAGMRIDGAPSINRGVDISSPNLDGDTPEKRAYGRAYDDSYLRQNIPRPRLGTPMELRATQGRSTLNSVNSGYFARSGPAAIGSSNVTRPSLGGRRTPGRAIIVD</sequence>
<proteinExistence type="predicted"/>
<comment type="caution">
    <text evidence="3">The sequence shown here is derived from an EMBL/GenBank/DDBJ whole genome shotgun (WGS) entry which is preliminary data.</text>
</comment>